<dbReference type="InterPro" id="IPR014748">
    <property type="entry name" value="Enoyl-CoA_hydra_C"/>
</dbReference>
<dbReference type="Gene3D" id="3.90.226.10">
    <property type="entry name" value="2-enoyl-CoA Hydratase, Chain A, domain 1"/>
    <property type="match status" value="1"/>
</dbReference>
<name>A0A7I7QHL1_9MYCO</name>
<dbReference type="GO" id="GO:0003824">
    <property type="term" value="F:catalytic activity"/>
    <property type="evidence" value="ECO:0007669"/>
    <property type="project" value="UniProtKB-ARBA"/>
</dbReference>
<dbReference type="SUPFAM" id="SSF52096">
    <property type="entry name" value="ClpP/crotonase"/>
    <property type="match status" value="1"/>
</dbReference>
<dbReference type="CDD" id="cd06558">
    <property type="entry name" value="crotonase-like"/>
    <property type="match status" value="1"/>
</dbReference>
<dbReference type="EMBL" id="AP022587">
    <property type="protein sequence ID" value="BBY25751.1"/>
    <property type="molecule type" value="Genomic_DNA"/>
</dbReference>
<dbReference type="InterPro" id="IPR001753">
    <property type="entry name" value="Enoyl-CoA_hydra/iso"/>
</dbReference>
<evidence type="ECO:0000313" key="2">
    <source>
        <dbReference type="EMBL" id="BBY25751.1"/>
    </source>
</evidence>
<dbReference type="PANTHER" id="PTHR43459">
    <property type="entry name" value="ENOYL-COA HYDRATASE"/>
    <property type="match status" value="1"/>
</dbReference>
<keyword evidence="3" id="KW-1185">Reference proteome</keyword>
<protein>
    <submittedName>
        <fullName evidence="2">Enoyl-CoA hydratase</fullName>
    </submittedName>
</protein>
<dbReference type="Proteomes" id="UP000467130">
    <property type="component" value="Chromosome"/>
</dbReference>
<dbReference type="Gene3D" id="1.10.12.10">
    <property type="entry name" value="Lyase 2-enoyl-coa Hydratase, Chain A, domain 2"/>
    <property type="match status" value="1"/>
</dbReference>
<dbReference type="InterPro" id="IPR029045">
    <property type="entry name" value="ClpP/crotonase-like_dom_sf"/>
</dbReference>
<proteinExistence type="inferred from homology"/>
<dbReference type="RefSeq" id="WP_163794123.1">
    <property type="nucleotide sequence ID" value="NZ_AP022587.1"/>
</dbReference>
<dbReference type="KEGG" id="msto:MSTO_59560"/>
<comment type="similarity">
    <text evidence="1">Belongs to the enoyl-CoA hydratase/isomerase family.</text>
</comment>
<accession>A0A7I7QHL1</accession>
<evidence type="ECO:0000256" key="1">
    <source>
        <dbReference type="ARBA" id="ARBA00005254"/>
    </source>
</evidence>
<gene>
    <name evidence="2" type="ORF">MSTO_59560</name>
</gene>
<sequence>MSSDSVIVENRGPVRIVTLNRPEKRNAVDIAVRLELGGAIEDAGQDDSVRAIVLTGAGSAFCSGGDITSMERMPPGRAMERTQLAQRVIRAIWNAGKPVVAAVEGSAFGAGVALAAACDRVVAARGARFATTFTNVGLAGDMGTFASLPSRVGVARARQMLMMPTPIDAPTALDLGLVDALVDPGTALAAALADAERLAAGPTRAYGVIKTMLAAGSALSPFELLDLEAEHQSQLFDSDDFAEGIAAFREKRRPQFGSAPP</sequence>
<dbReference type="PANTHER" id="PTHR43459:SF1">
    <property type="entry name" value="EG:BACN32G11.4 PROTEIN"/>
    <property type="match status" value="1"/>
</dbReference>
<reference evidence="2 3" key="1">
    <citation type="journal article" date="2019" name="Emerg. Microbes Infect.">
        <title>Comprehensive subspecies identification of 175 nontuberculous mycobacteria species based on 7547 genomic profiles.</title>
        <authorList>
            <person name="Matsumoto Y."/>
            <person name="Kinjo T."/>
            <person name="Motooka D."/>
            <person name="Nabeya D."/>
            <person name="Jung N."/>
            <person name="Uechi K."/>
            <person name="Horii T."/>
            <person name="Iida T."/>
            <person name="Fujita J."/>
            <person name="Nakamura S."/>
        </authorList>
    </citation>
    <scope>NUCLEOTIDE SEQUENCE [LARGE SCALE GENOMIC DNA]</scope>
    <source>
        <strain evidence="2 3">JCM 17783</strain>
    </source>
</reference>
<dbReference type="AlphaFoldDB" id="A0A7I7QHL1"/>
<dbReference type="Pfam" id="PF00378">
    <property type="entry name" value="ECH_1"/>
    <property type="match status" value="1"/>
</dbReference>
<evidence type="ECO:0000313" key="3">
    <source>
        <dbReference type="Proteomes" id="UP000467130"/>
    </source>
</evidence>
<organism evidence="2 3">
    <name type="scientific">Mycobacterium stomatepiae</name>
    <dbReference type="NCBI Taxonomy" id="470076"/>
    <lineage>
        <taxon>Bacteria</taxon>
        <taxon>Bacillati</taxon>
        <taxon>Actinomycetota</taxon>
        <taxon>Actinomycetes</taxon>
        <taxon>Mycobacteriales</taxon>
        <taxon>Mycobacteriaceae</taxon>
        <taxon>Mycobacterium</taxon>
        <taxon>Mycobacterium simiae complex</taxon>
    </lineage>
</organism>